<dbReference type="Proteomes" id="UP000235388">
    <property type="component" value="Unassembled WGS sequence"/>
</dbReference>
<sequence>MGRAKWHNAGGYTLKGSWKSLGTRQPETPPDSHTTVSAHATTGQPFPMVMSDRISTTAGHVRLDQP</sequence>
<feature type="region of interest" description="Disordered" evidence="1">
    <location>
        <begin position="1"/>
        <end position="48"/>
    </location>
</feature>
<organism evidence="2 3">
    <name type="scientific">Puccinia coronata f. sp. avenae</name>
    <dbReference type="NCBI Taxonomy" id="200324"/>
    <lineage>
        <taxon>Eukaryota</taxon>
        <taxon>Fungi</taxon>
        <taxon>Dikarya</taxon>
        <taxon>Basidiomycota</taxon>
        <taxon>Pucciniomycotina</taxon>
        <taxon>Pucciniomycetes</taxon>
        <taxon>Pucciniales</taxon>
        <taxon>Pucciniaceae</taxon>
        <taxon>Puccinia</taxon>
    </lineage>
</organism>
<evidence type="ECO:0000313" key="3">
    <source>
        <dbReference type="Proteomes" id="UP000235388"/>
    </source>
</evidence>
<gene>
    <name evidence="2" type="ORF">PCANC_00763</name>
</gene>
<name>A0A2N5W750_9BASI</name>
<keyword evidence="3" id="KW-1185">Reference proteome</keyword>
<protein>
    <submittedName>
        <fullName evidence="2">Uncharacterized protein</fullName>
    </submittedName>
</protein>
<reference evidence="2 3" key="1">
    <citation type="submission" date="2017-11" db="EMBL/GenBank/DDBJ databases">
        <title>De novo assembly and phasing of dikaryotic genomes from two isolates of Puccinia coronata f. sp. avenae, the causal agent of oat crown rust.</title>
        <authorList>
            <person name="Miller M.E."/>
            <person name="Zhang Y."/>
            <person name="Omidvar V."/>
            <person name="Sperschneider J."/>
            <person name="Schwessinger B."/>
            <person name="Raley C."/>
            <person name="Palmer J.M."/>
            <person name="Garnica D."/>
            <person name="Upadhyaya N."/>
            <person name="Rathjen J."/>
            <person name="Taylor J.M."/>
            <person name="Park R.F."/>
            <person name="Dodds P.N."/>
            <person name="Hirsch C.D."/>
            <person name="Kianian S.F."/>
            <person name="Figueroa M."/>
        </authorList>
    </citation>
    <scope>NUCLEOTIDE SEQUENCE [LARGE SCALE GENOMIC DNA]</scope>
    <source>
        <strain evidence="2">12NC29</strain>
    </source>
</reference>
<comment type="caution">
    <text evidence="2">The sequence shown here is derived from an EMBL/GenBank/DDBJ whole genome shotgun (WGS) entry which is preliminary data.</text>
</comment>
<proteinExistence type="predicted"/>
<dbReference type="AlphaFoldDB" id="A0A2N5W750"/>
<evidence type="ECO:0000313" key="2">
    <source>
        <dbReference type="EMBL" id="PLW58070.1"/>
    </source>
</evidence>
<feature type="compositionally biased region" description="Polar residues" evidence="1">
    <location>
        <begin position="20"/>
        <end position="44"/>
    </location>
</feature>
<accession>A0A2N5W750</accession>
<dbReference type="EMBL" id="PGCJ01000006">
    <property type="protein sequence ID" value="PLW58070.1"/>
    <property type="molecule type" value="Genomic_DNA"/>
</dbReference>
<evidence type="ECO:0000256" key="1">
    <source>
        <dbReference type="SAM" id="MobiDB-lite"/>
    </source>
</evidence>